<feature type="region of interest" description="Disordered" evidence="1">
    <location>
        <begin position="126"/>
        <end position="159"/>
    </location>
</feature>
<evidence type="ECO:0000313" key="2">
    <source>
        <dbReference type="EMBL" id="KAK3392624.1"/>
    </source>
</evidence>
<dbReference type="Proteomes" id="UP001281003">
    <property type="component" value="Unassembled WGS sequence"/>
</dbReference>
<protein>
    <submittedName>
        <fullName evidence="2">Uncharacterized protein</fullName>
    </submittedName>
</protein>
<name>A0AAE0P391_SORBR</name>
<organism evidence="2 3">
    <name type="scientific">Sordaria brevicollis</name>
    <dbReference type="NCBI Taxonomy" id="83679"/>
    <lineage>
        <taxon>Eukaryota</taxon>
        <taxon>Fungi</taxon>
        <taxon>Dikarya</taxon>
        <taxon>Ascomycota</taxon>
        <taxon>Pezizomycotina</taxon>
        <taxon>Sordariomycetes</taxon>
        <taxon>Sordariomycetidae</taxon>
        <taxon>Sordariales</taxon>
        <taxon>Sordariaceae</taxon>
        <taxon>Sordaria</taxon>
    </lineage>
</organism>
<sequence>MQYTCSCAASANVKRSQAPQEVAQDSFVLGTSPRSFSPLSATSTPTNTNNERLTANVQLTSVRFLLFSLRSMLTGTSIHRAQEHDSDKDISLLRSPTKEAFFQGTNRHHKPTCHCHDKTRCETLPLPAPGRHSIPGSSVPTPGEHQSLPGKQPQPRGLRHAHPCETLRLLSTPSVLVAFFARRIREPGILSDTSSNRRY</sequence>
<dbReference type="EMBL" id="JAUTDP010000011">
    <property type="protein sequence ID" value="KAK3392624.1"/>
    <property type="molecule type" value="Genomic_DNA"/>
</dbReference>
<reference evidence="2" key="2">
    <citation type="submission" date="2023-07" db="EMBL/GenBank/DDBJ databases">
        <authorList>
            <consortium name="Lawrence Berkeley National Laboratory"/>
            <person name="Haridas S."/>
            <person name="Hensen N."/>
            <person name="Bonometti L."/>
            <person name="Westerberg I."/>
            <person name="Brannstrom I.O."/>
            <person name="Guillou S."/>
            <person name="Cros-Aarteil S."/>
            <person name="Calhoun S."/>
            <person name="Kuo A."/>
            <person name="Mondo S."/>
            <person name="Pangilinan J."/>
            <person name="Riley R."/>
            <person name="LaButti K."/>
            <person name="Andreopoulos B."/>
            <person name="Lipzen A."/>
            <person name="Chen C."/>
            <person name="Yanf M."/>
            <person name="Daum C."/>
            <person name="Ng V."/>
            <person name="Clum A."/>
            <person name="Steindorff A."/>
            <person name="Ohm R."/>
            <person name="Martin F."/>
            <person name="Silar P."/>
            <person name="Natvig D."/>
            <person name="Lalanne C."/>
            <person name="Gautier V."/>
            <person name="Ament-velasquez S.L."/>
            <person name="Kruys A."/>
            <person name="Hutchinson M.I."/>
            <person name="Powell A.J."/>
            <person name="Barry K."/>
            <person name="Miller A.N."/>
            <person name="Grigoriev I.V."/>
            <person name="Debuchy R."/>
            <person name="Gladieux P."/>
            <person name="Thoren M.H."/>
            <person name="Johannesson H."/>
        </authorList>
    </citation>
    <scope>NUCLEOTIDE SEQUENCE</scope>
    <source>
        <strain evidence="2">FGSC 1904</strain>
    </source>
</reference>
<reference evidence="2" key="1">
    <citation type="journal article" date="2023" name="Mol. Phylogenet. Evol.">
        <title>Genome-scale phylogeny and comparative genomics of the fungal order Sordariales.</title>
        <authorList>
            <person name="Hensen N."/>
            <person name="Bonometti L."/>
            <person name="Westerberg I."/>
            <person name="Brannstrom I.O."/>
            <person name="Guillou S."/>
            <person name="Cros-Aarteil S."/>
            <person name="Calhoun S."/>
            <person name="Haridas S."/>
            <person name="Kuo A."/>
            <person name="Mondo S."/>
            <person name="Pangilinan J."/>
            <person name="Riley R."/>
            <person name="LaButti K."/>
            <person name="Andreopoulos B."/>
            <person name="Lipzen A."/>
            <person name="Chen C."/>
            <person name="Yan M."/>
            <person name="Daum C."/>
            <person name="Ng V."/>
            <person name="Clum A."/>
            <person name="Steindorff A."/>
            <person name="Ohm R.A."/>
            <person name="Martin F."/>
            <person name="Silar P."/>
            <person name="Natvig D.O."/>
            <person name="Lalanne C."/>
            <person name="Gautier V."/>
            <person name="Ament-Velasquez S.L."/>
            <person name="Kruys A."/>
            <person name="Hutchinson M.I."/>
            <person name="Powell A.J."/>
            <person name="Barry K."/>
            <person name="Miller A.N."/>
            <person name="Grigoriev I.V."/>
            <person name="Debuchy R."/>
            <person name="Gladieux P."/>
            <person name="Hiltunen Thoren M."/>
            <person name="Johannesson H."/>
        </authorList>
    </citation>
    <scope>NUCLEOTIDE SEQUENCE</scope>
    <source>
        <strain evidence="2">FGSC 1904</strain>
    </source>
</reference>
<dbReference type="AlphaFoldDB" id="A0AAE0P391"/>
<gene>
    <name evidence="2" type="ORF">B0T20DRAFT_60730</name>
</gene>
<evidence type="ECO:0000313" key="3">
    <source>
        <dbReference type="Proteomes" id="UP001281003"/>
    </source>
</evidence>
<evidence type="ECO:0000256" key="1">
    <source>
        <dbReference type="SAM" id="MobiDB-lite"/>
    </source>
</evidence>
<keyword evidence="3" id="KW-1185">Reference proteome</keyword>
<comment type="caution">
    <text evidence="2">The sequence shown here is derived from an EMBL/GenBank/DDBJ whole genome shotgun (WGS) entry which is preliminary data.</text>
</comment>
<accession>A0AAE0P391</accession>
<proteinExistence type="predicted"/>